<feature type="chain" id="PRO_5017052770" evidence="1">
    <location>
        <begin position="18"/>
        <end position="260"/>
    </location>
</feature>
<feature type="signal peptide" evidence="1">
    <location>
        <begin position="1"/>
        <end position="17"/>
    </location>
</feature>
<organism evidence="2 3">
    <name type="scientific">Legionella busanensis</name>
    <dbReference type="NCBI Taxonomy" id="190655"/>
    <lineage>
        <taxon>Bacteria</taxon>
        <taxon>Pseudomonadati</taxon>
        <taxon>Pseudomonadota</taxon>
        <taxon>Gammaproteobacteria</taxon>
        <taxon>Legionellales</taxon>
        <taxon>Legionellaceae</taxon>
        <taxon>Legionella</taxon>
    </lineage>
</organism>
<proteinExistence type="predicted"/>
<dbReference type="OrthoDB" id="5651797at2"/>
<name>A0A378KCB9_9GAMM</name>
<reference evidence="2 3" key="1">
    <citation type="submission" date="2018-06" db="EMBL/GenBank/DDBJ databases">
        <authorList>
            <consortium name="Pathogen Informatics"/>
            <person name="Doyle S."/>
        </authorList>
    </citation>
    <scope>NUCLEOTIDE SEQUENCE [LARGE SCALE GENOMIC DNA]</scope>
    <source>
        <strain evidence="2 3">NCTC13316</strain>
    </source>
</reference>
<evidence type="ECO:0000313" key="3">
    <source>
        <dbReference type="Proteomes" id="UP000254794"/>
    </source>
</evidence>
<evidence type="ECO:0000313" key="2">
    <source>
        <dbReference type="EMBL" id="STX81265.1"/>
    </source>
</evidence>
<dbReference type="EMBL" id="UGOD01000002">
    <property type="protein sequence ID" value="STX81265.1"/>
    <property type="molecule type" value="Genomic_DNA"/>
</dbReference>
<dbReference type="InterPro" id="IPR039555">
    <property type="entry name" value="TraF/TrbB"/>
</dbReference>
<protein>
    <submittedName>
        <fullName evidence="2">F pilus assembly protein traF</fullName>
    </submittedName>
</protein>
<dbReference type="Proteomes" id="UP000254794">
    <property type="component" value="Unassembled WGS sequence"/>
</dbReference>
<dbReference type="InterPro" id="IPR014110">
    <property type="entry name" value="TraF"/>
</dbReference>
<dbReference type="NCBIfam" id="TIGR02739">
    <property type="entry name" value="TraF"/>
    <property type="match status" value="1"/>
</dbReference>
<keyword evidence="1" id="KW-0732">Signal</keyword>
<dbReference type="RefSeq" id="WP_115332674.1">
    <property type="nucleotide sequence ID" value="NZ_CAAAHP010000013.1"/>
</dbReference>
<gene>
    <name evidence="2" type="ORF">NCTC13316_03134</name>
</gene>
<keyword evidence="3" id="KW-1185">Reference proteome</keyword>
<accession>A0A378KCB9</accession>
<sequence>MKLIFTFLLLIPLIVCADMTEHKAHGFHWYSTEAQEPERIIKLQKPPAKESLEPYEELLAKRKQTMNLLAESLLRPSVEKTTAYISAQQEMAERHQKFVQNWERALLMNPQLDHRLNVPTDNNAIATKNDEQKILTEAIISESAKRFGLIFVYQGSSTLAQRFSSVLLLFVKEHNFAMIPVSVDGVMIPEITGSKIIPLAFLASKLPVKQQYLPALFLVNLKTQQLSPLSYGFIALSDLKTRFLDVATDFKRFSYAGLGV</sequence>
<dbReference type="AlphaFoldDB" id="A0A378KCB9"/>
<evidence type="ECO:0000256" key="1">
    <source>
        <dbReference type="SAM" id="SignalP"/>
    </source>
</evidence>
<dbReference type="Pfam" id="PF13728">
    <property type="entry name" value="TraF"/>
    <property type="match status" value="1"/>
</dbReference>